<accession>A0ABN5VSM4</accession>
<dbReference type="RefSeq" id="WP_286256730.1">
    <property type="nucleotide sequence ID" value="NZ_AP018448.1"/>
</dbReference>
<protein>
    <submittedName>
        <fullName evidence="2">Uncharacterized protein</fullName>
    </submittedName>
</protein>
<dbReference type="EMBL" id="AP018448">
    <property type="protein sequence ID" value="BBC36477.1"/>
    <property type="molecule type" value="Genomic_DNA"/>
</dbReference>
<dbReference type="Proteomes" id="UP001321542">
    <property type="component" value="Chromosome"/>
</dbReference>
<name>A0ABN5VSM4_9ACTN</name>
<sequence>MEDVEEYGLGAGTGLGGGQPGAGRMADERAQEGATYALCITVSPADSLTDGAAMPLPDTSYDSVVCFVSVEVHERGGSLRFRGRRP</sequence>
<reference evidence="2 3" key="2">
    <citation type="journal article" date="2023" name="ChemBioChem">
        <title>Acyltransferase Domain Exchange between Two Independent Type I Polyketide Synthases in the Same Producer Strain of Macrolide Antibiotics.</title>
        <authorList>
            <person name="Kudo F."/>
            <person name="Kishikawa K."/>
            <person name="Tsuboi K."/>
            <person name="Kido T."/>
            <person name="Usui T."/>
            <person name="Hashimoto J."/>
            <person name="Shin-Ya K."/>
            <person name="Miyanaga A."/>
            <person name="Eguchi T."/>
        </authorList>
    </citation>
    <scope>NUCLEOTIDE SEQUENCE [LARGE SCALE GENOMIC DNA]</scope>
    <source>
        <strain evidence="2 3">A-8890</strain>
    </source>
</reference>
<feature type="region of interest" description="Disordered" evidence="1">
    <location>
        <begin position="1"/>
        <end position="28"/>
    </location>
</feature>
<proteinExistence type="predicted"/>
<feature type="compositionally biased region" description="Gly residues" evidence="1">
    <location>
        <begin position="9"/>
        <end position="21"/>
    </location>
</feature>
<reference evidence="2 3" key="1">
    <citation type="journal article" date="2010" name="ChemBioChem">
        <title>Cloning and characterization of the biosynthetic gene cluster of 16-membered macrolide antibiotic FD-891: involvement of a dual functional cytochrome P450 monooxygenase catalyzing epoxidation and hydroxylation.</title>
        <authorList>
            <person name="Kudo F."/>
            <person name="Motegi A."/>
            <person name="Mizoue K."/>
            <person name="Eguchi T."/>
        </authorList>
    </citation>
    <scope>NUCLEOTIDE SEQUENCE [LARGE SCALE GENOMIC DNA]</scope>
    <source>
        <strain evidence="2 3">A-8890</strain>
    </source>
</reference>
<organism evidence="2 3">
    <name type="scientific">Streptomyces graminofaciens</name>
    <dbReference type="NCBI Taxonomy" id="68212"/>
    <lineage>
        <taxon>Bacteria</taxon>
        <taxon>Bacillati</taxon>
        <taxon>Actinomycetota</taxon>
        <taxon>Actinomycetes</taxon>
        <taxon>Kitasatosporales</taxon>
        <taxon>Streptomycetaceae</taxon>
        <taxon>Streptomyces</taxon>
    </lineage>
</organism>
<keyword evidence="3" id="KW-1185">Reference proteome</keyword>
<evidence type="ECO:0000313" key="2">
    <source>
        <dbReference type="EMBL" id="BBC36477.1"/>
    </source>
</evidence>
<evidence type="ECO:0000313" key="3">
    <source>
        <dbReference type="Proteomes" id="UP001321542"/>
    </source>
</evidence>
<gene>
    <name evidence="2" type="ORF">SGFS_077710</name>
</gene>
<evidence type="ECO:0000256" key="1">
    <source>
        <dbReference type="SAM" id="MobiDB-lite"/>
    </source>
</evidence>